<gene>
    <name evidence="2" type="ORF">CGLO_00249</name>
</gene>
<dbReference type="EMBL" id="AMYD01000070">
    <property type="protein sequence ID" value="EQB59372.1"/>
    <property type="molecule type" value="Genomic_DNA"/>
</dbReference>
<evidence type="ECO:0000313" key="3">
    <source>
        <dbReference type="Proteomes" id="UP000015530"/>
    </source>
</evidence>
<name>T0KV01_COLGC</name>
<dbReference type="AlphaFoldDB" id="T0KV01"/>
<proteinExistence type="predicted"/>
<comment type="caution">
    <text evidence="2">The sequence shown here is derived from an EMBL/GenBank/DDBJ whole genome shotgun (WGS) entry which is preliminary data.</text>
</comment>
<sequence>MSRPAKHLSATSLVAHNRDIT</sequence>
<feature type="region of interest" description="Disordered" evidence="1">
    <location>
        <begin position="1"/>
        <end position="21"/>
    </location>
</feature>
<organism evidence="2 3">
    <name type="scientific">Colletotrichum gloeosporioides (strain Cg-14)</name>
    <name type="common">Anthracnose fungus</name>
    <name type="synonym">Glomerella cingulata</name>
    <dbReference type="NCBI Taxonomy" id="1237896"/>
    <lineage>
        <taxon>Eukaryota</taxon>
        <taxon>Fungi</taxon>
        <taxon>Dikarya</taxon>
        <taxon>Ascomycota</taxon>
        <taxon>Pezizomycotina</taxon>
        <taxon>Sordariomycetes</taxon>
        <taxon>Hypocreomycetidae</taxon>
        <taxon>Glomerellales</taxon>
        <taxon>Glomerellaceae</taxon>
        <taxon>Colletotrichum</taxon>
        <taxon>Colletotrichum gloeosporioides species complex</taxon>
    </lineage>
</organism>
<reference evidence="3" key="1">
    <citation type="journal article" date="2013" name="Mol. Plant Microbe Interact.">
        <title>Global aspects of pacC regulation of pathogenicity genes in Colletotrichum gloeosporioides as revealed by transcriptome analysis.</title>
        <authorList>
            <person name="Alkan N."/>
            <person name="Meng X."/>
            <person name="Friedlander G."/>
            <person name="Reuveni E."/>
            <person name="Sukno S."/>
            <person name="Sherman A."/>
            <person name="Thon M."/>
            <person name="Fluhr R."/>
            <person name="Prusky D."/>
        </authorList>
    </citation>
    <scope>NUCLEOTIDE SEQUENCE [LARGE SCALE GENOMIC DNA]</scope>
    <source>
        <strain evidence="3">Cg-14</strain>
    </source>
</reference>
<evidence type="ECO:0000313" key="2">
    <source>
        <dbReference type="EMBL" id="EQB59372.1"/>
    </source>
</evidence>
<dbReference type="HOGENOM" id="CLU_3426859_0_0_1"/>
<accession>T0KV01</accession>
<evidence type="ECO:0000256" key="1">
    <source>
        <dbReference type="SAM" id="MobiDB-lite"/>
    </source>
</evidence>
<dbReference type="Proteomes" id="UP000015530">
    <property type="component" value="Unassembled WGS sequence"/>
</dbReference>
<protein>
    <submittedName>
        <fullName evidence="2">Uncharacterized protein</fullName>
    </submittedName>
</protein>